<dbReference type="GO" id="GO:0006364">
    <property type="term" value="P:rRNA processing"/>
    <property type="evidence" value="ECO:0007669"/>
    <property type="project" value="UniProtKB-KW"/>
</dbReference>
<evidence type="ECO:0000256" key="2">
    <source>
        <dbReference type="ARBA" id="ARBA00009344"/>
    </source>
</evidence>
<feature type="compositionally biased region" description="Basic and acidic residues" evidence="12">
    <location>
        <begin position="296"/>
        <end position="320"/>
    </location>
</feature>
<feature type="compositionally biased region" description="Basic and acidic residues" evidence="12">
    <location>
        <begin position="345"/>
        <end position="365"/>
    </location>
</feature>
<dbReference type="GO" id="GO:0003723">
    <property type="term" value="F:RNA binding"/>
    <property type="evidence" value="ECO:0007669"/>
    <property type="project" value="UniProtKB-KW"/>
</dbReference>
<evidence type="ECO:0000256" key="11">
    <source>
        <dbReference type="PIRNR" id="PIRNR006515"/>
    </source>
</evidence>
<dbReference type="Proteomes" id="UP000193920">
    <property type="component" value="Unassembled WGS sequence"/>
</dbReference>
<gene>
    <name evidence="14" type="ORF">LY90DRAFT_461993</name>
</gene>
<dbReference type="InterPro" id="IPR048550">
    <property type="entry name" value="KRR1-like_KH1_euk"/>
</dbReference>
<dbReference type="EMBL" id="MCOG01000218">
    <property type="protein sequence ID" value="ORY24820.1"/>
    <property type="molecule type" value="Genomic_DNA"/>
</dbReference>
<name>A0A1Y2AR79_9FUNG</name>
<evidence type="ECO:0000256" key="7">
    <source>
        <dbReference type="ARBA" id="ARBA00023242"/>
    </source>
</evidence>
<dbReference type="SUPFAM" id="SSF54791">
    <property type="entry name" value="Eukaryotic type KH-domain (KH-domain type I)"/>
    <property type="match status" value="1"/>
</dbReference>
<evidence type="ECO:0000256" key="5">
    <source>
        <dbReference type="ARBA" id="ARBA00022552"/>
    </source>
</evidence>
<evidence type="ECO:0000256" key="8">
    <source>
        <dbReference type="ARBA" id="ARBA00023274"/>
    </source>
</evidence>
<dbReference type="InterPro" id="IPR048549">
    <property type="entry name" value="KRR1-like_KH2_euk"/>
</dbReference>
<dbReference type="PANTHER" id="PTHR12581">
    <property type="entry name" value="HIV-1 REV BINDING PROTEIN 2, 3"/>
    <property type="match status" value="1"/>
</dbReference>
<feature type="compositionally biased region" description="Basic and acidic residues" evidence="12">
    <location>
        <begin position="1"/>
        <end position="13"/>
    </location>
</feature>
<evidence type="ECO:0000256" key="1">
    <source>
        <dbReference type="ARBA" id="ARBA00004604"/>
    </source>
</evidence>
<feature type="compositionally biased region" description="Basic residues" evidence="12">
    <location>
        <begin position="379"/>
        <end position="389"/>
    </location>
</feature>
<keyword evidence="5 11" id="KW-0698">rRNA processing</keyword>
<comment type="function">
    <text evidence="9">Required for 40S ribosome biogenesis. Involved in nucleolar processing of pre-18S ribosomal RNA and ribosome assembly. Essential for vegetative growth.</text>
</comment>
<dbReference type="InterPro" id="IPR004087">
    <property type="entry name" value="KH_dom"/>
</dbReference>
<dbReference type="Pfam" id="PF17903">
    <property type="entry name" value="KH_KRR1_1st"/>
    <property type="match status" value="1"/>
</dbReference>
<evidence type="ECO:0000259" key="13">
    <source>
        <dbReference type="SMART" id="SM00322"/>
    </source>
</evidence>
<evidence type="ECO:0000256" key="9">
    <source>
        <dbReference type="ARBA" id="ARBA00024668"/>
    </source>
</evidence>
<feature type="domain" description="K Homology" evidence="13">
    <location>
        <begin position="140"/>
        <end position="210"/>
    </location>
</feature>
<feature type="compositionally biased region" description="Basic residues" evidence="12">
    <location>
        <begin position="249"/>
        <end position="266"/>
    </location>
</feature>
<dbReference type="GO" id="GO:0032040">
    <property type="term" value="C:small-subunit processome"/>
    <property type="evidence" value="ECO:0007669"/>
    <property type="project" value="TreeGrafter"/>
</dbReference>
<keyword evidence="8 11" id="KW-0687">Ribonucleoprotein</keyword>
<evidence type="ECO:0000256" key="3">
    <source>
        <dbReference type="ARBA" id="ARBA00017405"/>
    </source>
</evidence>
<comment type="similarity">
    <text evidence="2 11">Belongs to the KRR1 family.</text>
</comment>
<comment type="subunit">
    <text evidence="10">Component of the ribosomal small subunit (SSU) processome composed of at least 40 protein subunits and snoRNA U3. Interacts with snoRNA U3. Interacts with MPP10, KRI1 and with ribosomal proteins RPS1A, RPS4A, RPS4B, RPS8A, RPS8B, RPS11A, RPS11B, RPS13, RPS24, RPS25, RPL4A, RPL7B, RPL8, RPL23, RPL25 and RPL28.</text>
</comment>
<dbReference type="Pfam" id="PF21800">
    <property type="entry name" value="KH_KRR1_2nd"/>
    <property type="match status" value="1"/>
</dbReference>
<dbReference type="OrthoDB" id="441223at2759"/>
<feature type="region of interest" description="Disordered" evidence="12">
    <location>
        <begin position="296"/>
        <end position="389"/>
    </location>
</feature>
<dbReference type="SMART" id="SM00322">
    <property type="entry name" value="KH"/>
    <property type="match status" value="1"/>
</dbReference>
<reference evidence="14 15" key="1">
    <citation type="submission" date="2016-08" db="EMBL/GenBank/DDBJ databases">
        <title>A Parts List for Fungal Cellulosomes Revealed by Comparative Genomics.</title>
        <authorList>
            <consortium name="DOE Joint Genome Institute"/>
            <person name="Haitjema C.H."/>
            <person name="Gilmore S.P."/>
            <person name="Henske J.K."/>
            <person name="Solomon K.V."/>
            <person name="De Groot R."/>
            <person name="Kuo A."/>
            <person name="Mondo S.J."/>
            <person name="Salamov A.A."/>
            <person name="Labutti K."/>
            <person name="Zhao Z."/>
            <person name="Chiniquy J."/>
            <person name="Barry K."/>
            <person name="Brewer H.M."/>
            <person name="Purvine S.O."/>
            <person name="Wright A.T."/>
            <person name="Boxma B."/>
            <person name="Van Alen T."/>
            <person name="Hackstein J.H."/>
            <person name="Baker S.E."/>
            <person name="Grigoriev I.V."/>
            <person name="O'Malley M.A."/>
        </authorList>
    </citation>
    <scope>NUCLEOTIDE SEQUENCE [LARGE SCALE GENOMIC DNA]</scope>
    <source>
        <strain evidence="14 15">G1</strain>
    </source>
</reference>
<dbReference type="InterPro" id="IPR036612">
    <property type="entry name" value="KH_dom_type_1_sf"/>
</dbReference>
<dbReference type="PIRSF" id="PIRSF006515">
    <property type="entry name" value="KRR1"/>
    <property type="match status" value="1"/>
</dbReference>
<dbReference type="InterPro" id="IPR041174">
    <property type="entry name" value="KRR1-like_KH1"/>
</dbReference>
<evidence type="ECO:0000313" key="14">
    <source>
        <dbReference type="EMBL" id="ORY24820.1"/>
    </source>
</evidence>
<evidence type="ECO:0000256" key="6">
    <source>
        <dbReference type="ARBA" id="ARBA00022884"/>
    </source>
</evidence>
<evidence type="ECO:0000256" key="10">
    <source>
        <dbReference type="ARBA" id="ARBA00025908"/>
    </source>
</evidence>
<sequence>MSDTEETKVEKTEQPAPVVNKNKKYRRDKPWDSEDIDHWKIEPFLPEDNKYPLLEESSFATLFPKYRENYLKQVWPLVIQALDKQGINCVLDLIEGSMTVKTTRKTYDPYSIFKARDLIKLLARSVPFPQAVKIMEDGVACDIIKIGNILRNKERFVKRRQRLIGPDGNTLKAIELLTNCYVMVQGNTVSVMGPYKGLKETRRIVIDCMNNIHPIYHIKELMIKRELAKDEKLKNESWDRFLPKFKKRNIKTKAPQKKSKKDKKVKTLFPPAQQPSKIDLQLESGEYFLKPSERAAKELQRKKEKQAENNAKRQEERQKDFIAPSEEAPKSKKRKSDGDSSVSVEDLKKKFIEKAKKRKIEEASNSKRKSDKTDDYIIKPKKSKKNSSK</sequence>
<keyword evidence="4 11" id="KW-0690">Ribosome biogenesis</keyword>
<accession>A0A1Y2AR79</accession>
<proteinExistence type="inferred from homology"/>
<dbReference type="CDD" id="cd22394">
    <property type="entry name" value="KH-I_KRR1_rpt2"/>
    <property type="match status" value="1"/>
</dbReference>
<keyword evidence="7 11" id="KW-0539">Nucleus</keyword>
<dbReference type="Gene3D" id="3.30.1370.10">
    <property type="entry name" value="K Homology domain, type 1"/>
    <property type="match status" value="2"/>
</dbReference>
<dbReference type="AlphaFoldDB" id="A0A1Y2AR79"/>
<dbReference type="FunFam" id="3.30.1370.10:FF:000011">
    <property type="entry name" value="KRR1 small subunit processome component"/>
    <property type="match status" value="1"/>
</dbReference>
<comment type="caution">
    <text evidence="14">The sequence shown here is derived from an EMBL/GenBank/DDBJ whole genome shotgun (WGS) entry which is preliminary data.</text>
</comment>
<feature type="region of interest" description="Disordered" evidence="12">
    <location>
        <begin position="249"/>
        <end position="276"/>
    </location>
</feature>
<dbReference type="PANTHER" id="PTHR12581:SF0">
    <property type="entry name" value="KRR1 SMALL SUBUNIT PROCESSOME COMPONENT HOMOLOG"/>
    <property type="match status" value="1"/>
</dbReference>
<feature type="region of interest" description="Disordered" evidence="12">
    <location>
        <begin position="1"/>
        <end position="29"/>
    </location>
</feature>
<dbReference type="InterPro" id="IPR024166">
    <property type="entry name" value="rRNA_assembly_KRR1"/>
</dbReference>
<evidence type="ECO:0000313" key="15">
    <source>
        <dbReference type="Proteomes" id="UP000193920"/>
    </source>
</evidence>
<evidence type="ECO:0000256" key="12">
    <source>
        <dbReference type="SAM" id="MobiDB-lite"/>
    </source>
</evidence>
<dbReference type="InterPro" id="IPR048548">
    <property type="entry name" value="KRR1-like_KH2"/>
</dbReference>
<dbReference type="STRING" id="1754190.A0A1Y2AR79"/>
<protein>
    <recommendedName>
        <fullName evidence="3 11">KRR1 small subunit processome component</fullName>
    </recommendedName>
    <alternativeName>
        <fullName evidence="11">KRR-R motif-containing protein 1</fullName>
    </alternativeName>
</protein>
<keyword evidence="15" id="KW-1185">Reference proteome</keyword>
<evidence type="ECO:0000256" key="4">
    <source>
        <dbReference type="ARBA" id="ARBA00022517"/>
    </source>
</evidence>
<dbReference type="FunFam" id="3.30.1370.10:FF:000014">
    <property type="entry name" value="KRR1 small subunit processome component"/>
    <property type="match status" value="1"/>
</dbReference>
<dbReference type="CDD" id="cd22393">
    <property type="entry name" value="KH-I_KRR1_rpt1"/>
    <property type="match status" value="1"/>
</dbReference>
<keyword evidence="6 11" id="KW-0694">RNA-binding</keyword>
<comment type="subcellular location">
    <subcellularLocation>
        <location evidence="1 11">Nucleus</location>
        <location evidence="1 11">Nucleolus</location>
    </subcellularLocation>
</comment>
<organism evidence="14 15">
    <name type="scientific">Neocallimastix californiae</name>
    <dbReference type="NCBI Taxonomy" id="1754190"/>
    <lineage>
        <taxon>Eukaryota</taxon>
        <taxon>Fungi</taxon>
        <taxon>Fungi incertae sedis</taxon>
        <taxon>Chytridiomycota</taxon>
        <taxon>Chytridiomycota incertae sedis</taxon>
        <taxon>Neocallimastigomycetes</taxon>
        <taxon>Neocallimastigales</taxon>
        <taxon>Neocallimastigaceae</taxon>
        <taxon>Neocallimastix</taxon>
    </lineage>
</organism>